<dbReference type="InterPro" id="IPR055360">
    <property type="entry name" value="bAvd"/>
</dbReference>
<evidence type="ECO:0000259" key="1">
    <source>
        <dbReference type="Pfam" id="PF22296"/>
    </source>
</evidence>
<comment type="caution">
    <text evidence="2">The sequence shown here is derived from an EMBL/GenBank/DDBJ whole genome shotgun (WGS) entry which is preliminary data.</text>
</comment>
<name>A0A1G2IWF5_9BACT</name>
<reference evidence="2 3" key="1">
    <citation type="journal article" date="2016" name="Nat. Commun.">
        <title>Thousands of microbial genomes shed light on interconnected biogeochemical processes in an aquifer system.</title>
        <authorList>
            <person name="Anantharaman K."/>
            <person name="Brown C.T."/>
            <person name="Hug L.A."/>
            <person name="Sharon I."/>
            <person name="Castelle C.J."/>
            <person name="Probst A.J."/>
            <person name="Thomas B.C."/>
            <person name="Singh A."/>
            <person name="Wilkins M.J."/>
            <person name="Karaoz U."/>
            <person name="Brodie E.L."/>
            <person name="Williams K.H."/>
            <person name="Hubbard S.S."/>
            <person name="Banfield J.F."/>
        </authorList>
    </citation>
    <scope>NUCLEOTIDE SEQUENCE [LARGE SCALE GENOMIC DNA]</scope>
</reference>
<dbReference type="AlphaFoldDB" id="A0A1G2IWF5"/>
<sequence>MPVLEQSKAVYKKWLDVHRNIERTARFGIGAKIDNLFLEILELIRKAIYTPVDKKVILLEEISKKIDSLRFFVQLLWETHLIPDKQYISVAVDIENIGRIVGGWKKGIISKTSAKAEERKQ</sequence>
<dbReference type="EMBL" id="MHPJ01000008">
    <property type="protein sequence ID" value="OGZ79165.1"/>
    <property type="molecule type" value="Genomic_DNA"/>
</dbReference>
<evidence type="ECO:0000313" key="2">
    <source>
        <dbReference type="EMBL" id="OGZ79165.1"/>
    </source>
</evidence>
<proteinExistence type="predicted"/>
<dbReference type="Proteomes" id="UP000178650">
    <property type="component" value="Unassembled WGS sequence"/>
</dbReference>
<feature type="domain" description="bAvd-like" evidence="1">
    <location>
        <begin position="5"/>
        <end position="106"/>
    </location>
</feature>
<accession>A0A1G2IWF5</accession>
<dbReference type="STRING" id="1802223.A2358_04200"/>
<dbReference type="Pfam" id="PF22296">
    <property type="entry name" value="bAvd"/>
    <property type="match status" value="1"/>
</dbReference>
<evidence type="ECO:0000313" key="3">
    <source>
        <dbReference type="Proteomes" id="UP000178650"/>
    </source>
</evidence>
<gene>
    <name evidence="2" type="ORF">A2358_04200</name>
</gene>
<protein>
    <recommendedName>
        <fullName evidence="1">bAvd-like domain-containing protein</fullName>
    </recommendedName>
</protein>
<organism evidence="2 3">
    <name type="scientific">Candidatus Staskawiczbacteria bacterium RIFOXYB1_FULL_37_44</name>
    <dbReference type="NCBI Taxonomy" id="1802223"/>
    <lineage>
        <taxon>Bacteria</taxon>
        <taxon>Candidatus Staskawicziibacteriota</taxon>
    </lineage>
</organism>
<dbReference type="Gene3D" id="1.20.1440.60">
    <property type="entry name" value="23S rRNA-intervening sequence"/>
    <property type="match status" value="1"/>
</dbReference>
<dbReference type="CDD" id="cd16376">
    <property type="entry name" value="Avd_like"/>
    <property type="match status" value="1"/>
</dbReference>
<dbReference type="InterPro" id="IPR036583">
    <property type="entry name" value="23S_rRNA_IVS_sf"/>
</dbReference>